<evidence type="ECO:0000256" key="1">
    <source>
        <dbReference type="SAM" id="Phobius"/>
    </source>
</evidence>
<name>A0ABN1TT71_9ACTN</name>
<keyword evidence="1" id="KW-0472">Membrane</keyword>
<protein>
    <submittedName>
        <fullName evidence="3">Uncharacterized protein</fullName>
    </submittedName>
</protein>
<reference evidence="3 4" key="1">
    <citation type="journal article" date="2019" name="Int. J. Syst. Evol. Microbiol.">
        <title>The Global Catalogue of Microorganisms (GCM) 10K type strain sequencing project: providing services to taxonomists for standard genome sequencing and annotation.</title>
        <authorList>
            <consortium name="The Broad Institute Genomics Platform"/>
            <consortium name="The Broad Institute Genome Sequencing Center for Infectious Disease"/>
            <person name="Wu L."/>
            <person name="Ma J."/>
        </authorList>
    </citation>
    <scope>NUCLEOTIDE SEQUENCE [LARGE SCALE GENOMIC DNA]</scope>
    <source>
        <strain evidence="3 4">JCM 13008</strain>
    </source>
</reference>
<feature type="chain" id="PRO_5046255284" evidence="2">
    <location>
        <begin position="19"/>
        <end position="194"/>
    </location>
</feature>
<evidence type="ECO:0000256" key="2">
    <source>
        <dbReference type="SAM" id="SignalP"/>
    </source>
</evidence>
<organism evidence="3 4">
    <name type="scientific">Nocardioides dubius</name>
    <dbReference type="NCBI Taxonomy" id="317019"/>
    <lineage>
        <taxon>Bacteria</taxon>
        <taxon>Bacillati</taxon>
        <taxon>Actinomycetota</taxon>
        <taxon>Actinomycetes</taxon>
        <taxon>Propionibacteriales</taxon>
        <taxon>Nocardioidaceae</taxon>
        <taxon>Nocardioides</taxon>
    </lineage>
</organism>
<keyword evidence="2" id="KW-0732">Signal</keyword>
<sequence length="194" mass="19946">MALVAAPFAALGAAPAFAAPAPACSTPELTLAQQTALNFVFTGEVTDVALSSKDGARTKVYSVAVESWWSGNVPASVKVASPARVVDCGLSGIREGERYLFFADTERAGRIQALSYEGTAPARPSLRRDVTALLGQPTPAAEPAPEPVELNPTSTVLEHGDAPKLADAVTPAAIGVLLGALLLGVGTVLGRRER</sequence>
<proteinExistence type="predicted"/>
<comment type="caution">
    <text evidence="3">The sequence shown here is derived from an EMBL/GenBank/DDBJ whole genome shotgun (WGS) entry which is preliminary data.</text>
</comment>
<evidence type="ECO:0000313" key="4">
    <source>
        <dbReference type="Proteomes" id="UP001501581"/>
    </source>
</evidence>
<dbReference type="EMBL" id="BAAALG010000008">
    <property type="protein sequence ID" value="GAA1101929.1"/>
    <property type="molecule type" value="Genomic_DNA"/>
</dbReference>
<keyword evidence="1" id="KW-0812">Transmembrane</keyword>
<keyword evidence="4" id="KW-1185">Reference proteome</keyword>
<feature type="transmembrane region" description="Helical" evidence="1">
    <location>
        <begin position="172"/>
        <end position="190"/>
    </location>
</feature>
<feature type="signal peptide" evidence="2">
    <location>
        <begin position="1"/>
        <end position="18"/>
    </location>
</feature>
<keyword evidence="1" id="KW-1133">Transmembrane helix</keyword>
<gene>
    <name evidence="3" type="ORF">GCM10009668_20390</name>
</gene>
<evidence type="ECO:0000313" key="3">
    <source>
        <dbReference type="EMBL" id="GAA1101929.1"/>
    </source>
</evidence>
<accession>A0ABN1TT71</accession>
<dbReference type="Proteomes" id="UP001501581">
    <property type="component" value="Unassembled WGS sequence"/>
</dbReference>